<sequence length="187" mass="21408">MTERYGRLLDAWRNERRGPALRPLPEGFFGEMSEYVQRLREQTRMLERGSMRARIAERERENAEHMLQELFQLRLRKIVASETDGAALDAAAMTPEEKMLHADLKRLLSHHADRVKSVLMGRPPQVERRPPRGGLKVVRFVQAIPAIIGIDMKTYGPFQPEDVASIPEENAENLIRRGIAKEVEVSG</sequence>
<dbReference type="InterPro" id="IPR036224">
    <property type="entry name" value="GINS_bundle-like_dom_sf"/>
</dbReference>
<evidence type="ECO:0000313" key="3">
    <source>
        <dbReference type="Proteomes" id="UP000037210"/>
    </source>
</evidence>
<evidence type="ECO:0000259" key="1">
    <source>
        <dbReference type="Pfam" id="PF22090"/>
    </source>
</evidence>
<organism evidence="2 3">
    <name type="scientific">miscellaneous Crenarchaeota group-15 archaeon DG-45</name>
    <dbReference type="NCBI Taxonomy" id="1685127"/>
    <lineage>
        <taxon>Archaea</taxon>
        <taxon>Candidatus Bathyarchaeota</taxon>
        <taxon>MCG-15</taxon>
    </lineage>
</organism>
<dbReference type="AlphaFoldDB" id="A0A0M0BN52"/>
<dbReference type="Gene3D" id="1.20.58.1030">
    <property type="match status" value="1"/>
</dbReference>
<feature type="domain" description="Gins51 C-terminal" evidence="1">
    <location>
        <begin position="138"/>
        <end position="183"/>
    </location>
</feature>
<dbReference type="Gene3D" id="3.40.5.50">
    <property type="match status" value="1"/>
</dbReference>
<dbReference type="CDD" id="cd11714">
    <property type="entry name" value="GINS_A_archaea"/>
    <property type="match status" value="1"/>
</dbReference>
<dbReference type="CDD" id="cd21695">
    <property type="entry name" value="GINS_B_archaea_Gins51"/>
    <property type="match status" value="1"/>
</dbReference>
<dbReference type="Pfam" id="PF22090">
    <property type="entry name" value="Gins51_C"/>
    <property type="match status" value="1"/>
</dbReference>
<dbReference type="EMBL" id="LFWZ01000051">
    <property type="protein sequence ID" value="KON29780.1"/>
    <property type="molecule type" value="Genomic_DNA"/>
</dbReference>
<protein>
    <recommendedName>
        <fullName evidence="1">Gins51 C-terminal domain-containing protein</fullName>
    </recommendedName>
</protein>
<proteinExistence type="predicted"/>
<gene>
    <name evidence="2" type="ORF">AC482_05520</name>
</gene>
<name>A0A0M0BN52_9ARCH</name>
<dbReference type="InterPro" id="IPR054314">
    <property type="entry name" value="Gins51_C"/>
</dbReference>
<dbReference type="SUPFAM" id="SSF158573">
    <property type="entry name" value="GINS helical bundle-like"/>
    <property type="match status" value="1"/>
</dbReference>
<dbReference type="Proteomes" id="UP000037210">
    <property type="component" value="Unassembled WGS sequence"/>
</dbReference>
<reference evidence="2 3" key="1">
    <citation type="submission" date="2015-06" db="EMBL/GenBank/DDBJ databases">
        <title>New insights into the roles of widespread benthic archaea in carbon and nitrogen cycling.</title>
        <authorList>
            <person name="Lazar C.S."/>
            <person name="Baker B.J."/>
            <person name="Seitz K.W."/>
            <person name="Hyde A.S."/>
            <person name="Dick G.J."/>
            <person name="Hinrichs K.-U."/>
            <person name="Teske A.P."/>
        </authorList>
    </citation>
    <scope>NUCLEOTIDE SEQUENCE [LARGE SCALE GENOMIC DNA]</scope>
    <source>
        <strain evidence="2">DG-45</strain>
    </source>
</reference>
<evidence type="ECO:0000313" key="2">
    <source>
        <dbReference type="EMBL" id="KON29780.1"/>
    </source>
</evidence>
<comment type="caution">
    <text evidence="2">The sequence shown here is derived from an EMBL/GenBank/DDBJ whole genome shotgun (WGS) entry which is preliminary data.</text>
</comment>
<accession>A0A0M0BN52</accession>